<accession>F3FBY0</accession>
<organism evidence="2 3">
    <name type="scientific">Pseudomonas syringae pv. japonica str. M301072</name>
    <dbReference type="NCBI Taxonomy" id="629262"/>
    <lineage>
        <taxon>Bacteria</taxon>
        <taxon>Pseudomonadati</taxon>
        <taxon>Pseudomonadota</taxon>
        <taxon>Gammaproteobacteria</taxon>
        <taxon>Pseudomonadales</taxon>
        <taxon>Pseudomonadaceae</taxon>
        <taxon>Pseudomonas</taxon>
        <taxon>Pseudomonas syringae</taxon>
    </lineage>
</organism>
<comment type="caution">
    <text evidence="2">The sequence shown here is derived from an EMBL/GenBank/DDBJ whole genome shotgun (WGS) entry which is preliminary data.</text>
</comment>
<reference evidence="2 3" key="1">
    <citation type="journal article" date="2011" name="PLoS Pathog.">
        <title>Dynamic evolution of pathogenicity revealed by sequencing and comparative genomics of 19 Pseudomonas syringae isolates.</title>
        <authorList>
            <person name="Baltrus D.A."/>
            <person name="Nishimura M.T."/>
            <person name="Romanchuk A."/>
            <person name="Chang J.H."/>
            <person name="Mukhtar M.S."/>
            <person name="Cherkis K."/>
            <person name="Roach J."/>
            <person name="Grant S.R."/>
            <person name="Jones C.D."/>
            <person name="Dangl J.L."/>
        </authorList>
    </citation>
    <scope>NUCLEOTIDE SEQUENCE [LARGE SCALE GENOMIC DNA]</scope>
    <source>
        <strain evidence="3">M301072PT</strain>
    </source>
</reference>
<dbReference type="HOGENOM" id="CLU_2247788_0_0_6"/>
<dbReference type="EMBL" id="AEAH01000048">
    <property type="protein sequence ID" value="EGH27716.1"/>
    <property type="molecule type" value="Genomic_DNA"/>
</dbReference>
<sequence length="104" mass="12026">MRRYSQKLLVWKFLSLSGAFAQHYLGKDSIFRNYHMTLQMCARKTRPSIGPRLLGNLGSCTFLMEKEGPRQGLFSNFQWLAFLLPNEKESSMSQLTPFQFLLSG</sequence>
<dbReference type="Proteomes" id="UP000004471">
    <property type="component" value="Unassembled WGS sequence"/>
</dbReference>
<proteinExistence type="predicted"/>
<dbReference type="PATRIC" id="fig|629262.5.peg.208"/>
<feature type="chain" id="PRO_5003293267" description="Secreted protein" evidence="1">
    <location>
        <begin position="22"/>
        <end position="104"/>
    </location>
</feature>
<evidence type="ECO:0008006" key="4">
    <source>
        <dbReference type="Google" id="ProtNLM"/>
    </source>
</evidence>
<gene>
    <name evidence="2" type="ORF">PSYJA_01244</name>
</gene>
<keyword evidence="1" id="KW-0732">Signal</keyword>
<protein>
    <recommendedName>
        <fullName evidence="4">Secreted protein</fullName>
    </recommendedName>
</protein>
<evidence type="ECO:0000256" key="1">
    <source>
        <dbReference type="SAM" id="SignalP"/>
    </source>
</evidence>
<evidence type="ECO:0000313" key="3">
    <source>
        <dbReference type="Proteomes" id="UP000004471"/>
    </source>
</evidence>
<evidence type="ECO:0000313" key="2">
    <source>
        <dbReference type="EMBL" id="EGH27716.1"/>
    </source>
</evidence>
<name>F3FBY0_PSESX</name>
<dbReference type="AlphaFoldDB" id="F3FBY0"/>
<feature type="signal peptide" evidence="1">
    <location>
        <begin position="1"/>
        <end position="21"/>
    </location>
</feature>